<dbReference type="AlphaFoldDB" id="A0A4Y9YZA8"/>
<evidence type="ECO:0000313" key="3">
    <source>
        <dbReference type="Proteomes" id="UP000298327"/>
    </source>
</evidence>
<organism evidence="2 3">
    <name type="scientific">Dentipellis fragilis</name>
    <dbReference type="NCBI Taxonomy" id="205917"/>
    <lineage>
        <taxon>Eukaryota</taxon>
        <taxon>Fungi</taxon>
        <taxon>Dikarya</taxon>
        <taxon>Basidiomycota</taxon>
        <taxon>Agaricomycotina</taxon>
        <taxon>Agaricomycetes</taxon>
        <taxon>Russulales</taxon>
        <taxon>Hericiaceae</taxon>
        <taxon>Dentipellis</taxon>
    </lineage>
</organism>
<evidence type="ECO:0000256" key="1">
    <source>
        <dbReference type="SAM" id="MobiDB-lite"/>
    </source>
</evidence>
<reference evidence="2 3" key="1">
    <citation type="submission" date="2019-02" db="EMBL/GenBank/DDBJ databases">
        <title>Genome sequencing of the rare red list fungi Dentipellis fragilis.</title>
        <authorList>
            <person name="Buettner E."/>
            <person name="Kellner H."/>
        </authorList>
    </citation>
    <scope>NUCLEOTIDE SEQUENCE [LARGE SCALE GENOMIC DNA]</scope>
    <source>
        <strain evidence="2 3">DSM 105465</strain>
    </source>
</reference>
<protein>
    <submittedName>
        <fullName evidence="2">Uncharacterized protein</fullName>
    </submittedName>
</protein>
<feature type="region of interest" description="Disordered" evidence="1">
    <location>
        <begin position="113"/>
        <end position="144"/>
    </location>
</feature>
<keyword evidence="3" id="KW-1185">Reference proteome</keyword>
<name>A0A4Y9YZA8_9AGAM</name>
<comment type="caution">
    <text evidence="2">The sequence shown here is derived from an EMBL/GenBank/DDBJ whole genome shotgun (WGS) entry which is preliminary data.</text>
</comment>
<sequence length="195" mass="21283">MDMQTLFNLVINECINNVQGGRSPERTPPPQCSPGRNLVANETLEDGNEVPNARHGTFDHPIREPSAPEESNPLNNAIQNMEDRVAHADGDWHHPQDRHATPAEAVMPSPIQPLDASPAPVEHKYNDRPRSRPAVARSSLTGPQSSAPIVDVEMHMHISVSHPLPLQIGSESLCAPVTSAGGRVTYRDRQEKGRG</sequence>
<feature type="region of interest" description="Disordered" evidence="1">
    <location>
        <begin position="18"/>
        <end position="76"/>
    </location>
</feature>
<gene>
    <name evidence="2" type="ORF">EVG20_g3891</name>
</gene>
<dbReference type="Proteomes" id="UP000298327">
    <property type="component" value="Unassembled WGS sequence"/>
</dbReference>
<proteinExistence type="predicted"/>
<feature type="compositionally biased region" description="Basic and acidic residues" evidence="1">
    <location>
        <begin position="121"/>
        <end position="130"/>
    </location>
</feature>
<accession>A0A4Y9YZA8</accession>
<evidence type="ECO:0000313" key="2">
    <source>
        <dbReference type="EMBL" id="TFY67592.1"/>
    </source>
</evidence>
<dbReference type="EMBL" id="SEOQ01000186">
    <property type="protein sequence ID" value="TFY67592.1"/>
    <property type="molecule type" value="Genomic_DNA"/>
</dbReference>